<evidence type="ECO:0000313" key="1">
    <source>
        <dbReference type="Proteomes" id="UP000887540"/>
    </source>
</evidence>
<organism evidence="1 2">
    <name type="scientific">Acrobeloides nanus</name>
    <dbReference type="NCBI Taxonomy" id="290746"/>
    <lineage>
        <taxon>Eukaryota</taxon>
        <taxon>Metazoa</taxon>
        <taxon>Ecdysozoa</taxon>
        <taxon>Nematoda</taxon>
        <taxon>Chromadorea</taxon>
        <taxon>Rhabditida</taxon>
        <taxon>Tylenchina</taxon>
        <taxon>Cephalobomorpha</taxon>
        <taxon>Cephaloboidea</taxon>
        <taxon>Cephalobidae</taxon>
        <taxon>Acrobeloides</taxon>
    </lineage>
</organism>
<proteinExistence type="predicted"/>
<dbReference type="WBParaSite" id="ACRNAN_scaffold4746.g17507.t1">
    <property type="protein sequence ID" value="ACRNAN_scaffold4746.g17507.t1"/>
    <property type="gene ID" value="ACRNAN_scaffold4746.g17507"/>
</dbReference>
<keyword evidence="1" id="KW-1185">Reference proteome</keyword>
<dbReference type="Proteomes" id="UP000887540">
    <property type="component" value="Unplaced"/>
</dbReference>
<sequence length="69" mass="8265">MQFHFQKRSCCGWHYKVEIQYESFSDRHMYIVVRNDIKSSASLALARVRKLLKDQVRLSYNSMLLHEAT</sequence>
<dbReference type="AlphaFoldDB" id="A0A914DZ82"/>
<accession>A0A914DZ82</accession>
<evidence type="ECO:0000313" key="2">
    <source>
        <dbReference type="WBParaSite" id="ACRNAN_scaffold4746.g17507.t1"/>
    </source>
</evidence>
<name>A0A914DZ82_9BILA</name>
<reference evidence="2" key="1">
    <citation type="submission" date="2022-11" db="UniProtKB">
        <authorList>
            <consortium name="WormBaseParasite"/>
        </authorList>
    </citation>
    <scope>IDENTIFICATION</scope>
</reference>
<protein>
    <submittedName>
        <fullName evidence="2">Uncharacterized protein</fullName>
    </submittedName>
</protein>